<sequence>MLLAILISLTGALGSTASGEGEPRATTRCKEAERHALLEIKENLHGRDVGFLSSWGIGDERRECCEWIGIRCDNKSGHVIRLDLSPSTHDGRGFYDLEGNLSSSLVDLHYLQYLDLSYIDFSGNSFPSFIGGLNKLRYLNLSYTYLSGKVPPQLGNLSSLQFLDLSETYLKIKDMEWASHLSSLQLLDLSSTNMSFAHDWVHVVNNLPHLKILKLRESYLPVTVPLSRSFVNSSKVLAIIDLFSNHDLSSSIFQWLFNYSHSLVHLDLTSCSLNGSIPEAFDNMAALEYLDLSWNELEGSIPQSFGNMTTLEFLDLSWNELEGSIP</sequence>
<keyword evidence="10" id="KW-0325">Glycoprotein</keyword>
<keyword evidence="5 11" id="KW-0732">Signal</keyword>
<evidence type="ECO:0000256" key="11">
    <source>
        <dbReference type="SAM" id="SignalP"/>
    </source>
</evidence>
<evidence type="ECO:0000256" key="2">
    <source>
        <dbReference type="ARBA" id="ARBA00022475"/>
    </source>
</evidence>
<keyword evidence="8" id="KW-0472">Membrane</keyword>
<dbReference type="InterPro" id="IPR013210">
    <property type="entry name" value="LRR_N_plant-typ"/>
</dbReference>
<feature type="domain" description="Leucine-rich repeat-containing N-terminal plant-type" evidence="12">
    <location>
        <begin position="32"/>
        <end position="73"/>
    </location>
</feature>
<dbReference type="Proteomes" id="UP001187192">
    <property type="component" value="Unassembled WGS sequence"/>
</dbReference>
<dbReference type="InterPro" id="IPR032675">
    <property type="entry name" value="LRR_dom_sf"/>
</dbReference>
<dbReference type="PANTHER" id="PTHR48063">
    <property type="entry name" value="LRR RECEPTOR-LIKE KINASE"/>
    <property type="match status" value="1"/>
</dbReference>
<accession>A0AA88CNZ3</accession>
<dbReference type="GO" id="GO:0051606">
    <property type="term" value="P:detection of stimulus"/>
    <property type="evidence" value="ECO:0007669"/>
    <property type="project" value="UniProtKB-ARBA"/>
</dbReference>
<dbReference type="SUPFAM" id="SSF52058">
    <property type="entry name" value="L domain-like"/>
    <property type="match status" value="1"/>
</dbReference>
<comment type="caution">
    <text evidence="14">The sequence shown here is derived from an EMBL/GenBank/DDBJ whole genome shotgun (WGS) entry which is preliminary data.</text>
</comment>
<evidence type="ECO:0000256" key="10">
    <source>
        <dbReference type="ARBA" id="ARBA00023180"/>
    </source>
</evidence>
<dbReference type="InterPro" id="IPR001611">
    <property type="entry name" value="Leu-rich_rpt"/>
</dbReference>
<dbReference type="Pfam" id="PF00560">
    <property type="entry name" value="LRR_1"/>
    <property type="match status" value="1"/>
</dbReference>
<dbReference type="PANTHER" id="PTHR48063:SF101">
    <property type="entry name" value="LRR RECEPTOR-LIKE SERINE_THREONINE-PROTEIN KINASE FLS2"/>
    <property type="match status" value="1"/>
</dbReference>
<keyword evidence="9" id="KW-0675">Receptor</keyword>
<evidence type="ECO:0000259" key="12">
    <source>
        <dbReference type="Pfam" id="PF08263"/>
    </source>
</evidence>
<comment type="subcellular location">
    <subcellularLocation>
        <location evidence="1">Cell membrane</location>
        <topology evidence="1">Single-pass type I membrane protein</topology>
    </subcellularLocation>
</comment>
<evidence type="ECO:0000256" key="4">
    <source>
        <dbReference type="ARBA" id="ARBA00022692"/>
    </source>
</evidence>
<evidence type="ECO:0000256" key="8">
    <source>
        <dbReference type="ARBA" id="ARBA00023136"/>
    </source>
</evidence>
<evidence type="ECO:0000256" key="9">
    <source>
        <dbReference type="ARBA" id="ARBA00023170"/>
    </source>
</evidence>
<evidence type="ECO:0000313" key="13">
    <source>
        <dbReference type="EMBL" id="GMN25194.1"/>
    </source>
</evidence>
<organism evidence="14 15">
    <name type="scientific">Ficus carica</name>
    <name type="common">Common fig</name>
    <dbReference type="NCBI Taxonomy" id="3494"/>
    <lineage>
        <taxon>Eukaryota</taxon>
        <taxon>Viridiplantae</taxon>
        <taxon>Streptophyta</taxon>
        <taxon>Embryophyta</taxon>
        <taxon>Tracheophyta</taxon>
        <taxon>Spermatophyta</taxon>
        <taxon>Magnoliopsida</taxon>
        <taxon>eudicotyledons</taxon>
        <taxon>Gunneridae</taxon>
        <taxon>Pentapetalae</taxon>
        <taxon>rosids</taxon>
        <taxon>fabids</taxon>
        <taxon>Rosales</taxon>
        <taxon>Moraceae</taxon>
        <taxon>Ficeae</taxon>
        <taxon>Ficus</taxon>
    </lineage>
</organism>
<dbReference type="Pfam" id="PF08263">
    <property type="entry name" value="LRRNT_2"/>
    <property type="match status" value="1"/>
</dbReference>
<dbReference type="EMBL" id="BTGU01003011">
    <property type="protein sequence ID" value="GMN25210.1"/>
    <property type="molecule type" value="Genomic_DNA"/>
</dbReference>
<evidence type="ECO:0000256" key="1">
    <source>
        <dbReference type="ARBA" id="ARBA00004251"/>
    </source>
</evidence>
<evidence type="ECO:0000313" key="15">
    <source>
        <dbReference type="Proteomes" id="UP001187192"/>
    </source>
</evidence>
<keyword evidence="3" id="KW-0433">Leucine-rich repeat</keyword>
<keyword evidence="15" id="KW-1185">Reference proteome</keyword>
<feature type="chain" id="PRO_5041851655" description="Leucine-rich repeat-containing N-terminal plant-type domain-containing protein" evidence="11">
    <location>
        <begin position="18"/>
        <end position="326"/>
    </location>
</feature>
<evidence type="ECO:0000256" key="5">
    <source>
        <dbReference type="ARBA" id="ARBA00022729"/>
    </source>
</evidence>
<dbReference type="AlphaFoldDB" id="A0AA88CNZ3"/>
<keyword evidence="4" id="KW-0812">Transmembrane</keyword>
<keyword evidence="2" id="KW-1003">Cell membrane</keyword>
<evidence type="ECO:0000256" key="3">
    <source>
        <dbReference type="ARBA" id="ARBA00022614"/>
    </source>
</evidence>
<dbReference type="Pfam" id="PF13855">
    <property type="entry name" value="LRR_8"/>
    <property type="match status" value="1"/>
</dbReference>
<keyword evidence="7" id="KW-1133">Transmembrane helix</keyword>
<feature type="signal peptide" evidence="11">
    <location>
        <begin position="1"/>
        <end position="17"/>
    </location>
</feature>
<evidence type="ECO:0000256" key="6">
    <source>
        <dbReference type="ARBA" id="ARBA00022737"/>
    </source>
</evidence>
<dbReference type="Gene3D" id="3.80.10.10">
    <property type="entry name" value="Ribonuclease Inhibitor"/>
    <property type="match status" value="2"/>
</dbReference>
<name>A0AA88CNZ3_FICCA</name>
<dbReference type="GO" id="GO:0005886">
    <property type="term" value="C:plasma membrane"/>
    <property type="evidence" value="ECO:0007669"/>
    <property type="project" value="UniProtKB-SubCell"/>
</dbReference>
<keyword evidence="6" id="KW-0677">Repeat</keyword>
<dbReference type="PRINTS" id="PR00019">
    <property type="entry name" value="LEURICHRPT"/>
</dbReference>
<evidence type="ECO:0000256" key="7">
    <source>
        <dbReference type="ARBA" id="ARBA00022989"/>
    </source>
</evidence>
<evidence type="ECO:0000313" key="14">
    <source>
        <dbReference type="EMBL" id="GMN25210.1"/>
    </source>
</evidence>
<proteinExistence type="predicted"/>
<dbReference type="EMBL" id="BTGU01003010">
    <property type="protein sequence ID" value="GMN25194.1"/>
    <property type="molecule type" value="Genomic_DNA"/>
</dbReference>
<gene>
    <name evidence="13" type="ORF">TIFTF001_043865</name>
    <name evidence="14" type="ORF">TIFTF001_043867</name>
</gene>
<dbReference type="FunFam" id="3.80.10.10:FF:000470">
    <property type="entry name" value="LRR receptor-like serine/threonine-protein kinase RPK2"/>
    <property type="match status" value="1"/>
</dbReference>
<dbReference type="InterPro" id="IPR046956">
    <property type="entry name" value="RLP23-like"/>
</dbReference>
<protein>
    <recommendedName>
        <fullName evidence="12">Leucine-rich repeat-containing N-terminal plant-type domain-containing protein</fullName>
    </recommendedName>
</protein>
<reference evidence="14" key="1">
    <citation type="submission" date="2023-07" db="EMBL/GenBank/DDBJ databases">
        <title>draft genome sequence of fig (Ficus carica).</title>
        <authorList>
            <person name="Takahashi T."/>
            <person name="Nishimura K."/>
        </authorList>
    </citation>
    <scope>NUCLEOTIDE SEQUENCE</scope>
</reference>